<keyword evidence="3" id="KW-1185">Reference proteome</keyword>
<dbReference type="Proteomes" id="UP001454036">
    <property type="component" value="Unassembled WGS sequence"/>
</dbReference>
<dbReference type="EMBL" id="BAABME010009333">
    <property type="protein sequence ID" value="GAA0174984.1"/>
    <property type="molecule type" value="Genomic_DNA"/>
</dbReference>
<dbReference type="AlphaFoldDB" id="A0AAV3RGR5"/>
<evidence type="ECO:0000313" key="2">
    <source>
        <dbReference type="EMBL" id="GAA0174984.1"/>
    </source>
</evidence>
<feature type="domain" description="Zinc knuckle CX2CX4HX4C" evidence="1">
    <location>
        <begin position="104"/>
        <end position="147"/>
    </location>
</feature>
<evidence type="ECO:0000259" key="1">
    <source>
        <dbReference type="Pfam" id="PF14392"/>
    </source>
</evidence>
<reference evidence="2 3" key="1">
    <citation type="submission" date="2024-01" db="EMBL/GenBank/DDBJ databases">
        <title>The complete chloroplast genome sequence of Lithospermum erythrorhizon: insights into the phylogenetic relationship among Boraginaceae species and the maternal lineages of purple gromwells.</title>
        <authorList>
            <person name="Okada T."/>
            <person name="Watanabe K."/>
        </authorList>
    </citation>
    <scope>NUCLEOTIDE SEQUENCE [LARGE SCALE GENOMIC DNA]</scope>
</reference>
<dbReference type="InterPro" id="IPR025836">
    <property type="entry name" value="Zn_knuckle_CX2CX4HX4C"/>
</dbReference>
<protein>
    <recommendedName>
        <fullName evidence="1">Zinc knuckle CX2CX4HX4C domain-containing protein</fullName>
    </recommendedName>
</protein>
<proteinExistence type="predicted"/>
<dbReference type="InterPro" id="IPR040256">
    <property type="entry name" value="At4g02000-like"/>
</dbReference>
<evidence type="ECO:0000313" key="3">
    <source>
        <dbReference type="Proteomes" id="UP001454036"/>
    </source>
</evidence>
<dbReference type="PANTHER" id="PTHR31286">
    <property type="entry name" value="GLYCINE-RICH CELL WALL STRUCTURAL PROTEIN 1.8-LIKE"/>
    <property type="match status" value="1"/>
</dbReference>
<accession>A0AAV3RGR5</accession>
<dbReference type="Pfam" id="PF14392">
    <property type="entry name" value="zf-CCHC_4"/>
    <property type="match status" value="1"/>
</dbReference>
<name>A0AAV3RGR5_LITER</name>
<organism evidence="2 3">
    <name type="scientific">Lithospermum erythrorhizon</name>
    <name type="common">Purple gromwell</name>
    <name type="synonym">Lithospermum officinale var. erythrorhizon</name>
    <dbReference type="NCBI Taxonomy" id="34254"/>
    <lineage>
        <taxon>Eukaryota</taxon>
        <taxon>Viridiplantae</taxon>
        <taxon>Streptophyta</taxon>
        <taxon>Embryophyta</taxon>
        <taxon>Tracheophyta</taxon>
        <taxon>Spermatophyta</taxon>
        <taxon>Magnoliopsida</taxon>
        <taxon>eudicotyledons</taxon>
        <taxon>Gunneridae</taxon>
        <taxon>Pentapetalae</taxon>
        <taxon>asterids</taxon>
        <taxon>lamiids</taxon>
        <taxon>Boraginales</taxon>
        <taxon>Boraginaceae</taxon>
        <taxon>Boraginoideae</taxon>
        <taxon>Lithospermeae</taxon>
        <taxon>Lithospermum</taxon>
    </lineage>
</organism>
<sequence>MNSSSESSKLSDYLDRRGWIVPANLELAAQDRERLTRTLLGVFVHVEFFSTDRLHGIPVEYFDQQTILNLARTAGEIIAVDWHADETRALQFARIKIRVAINAPLIAGNYLQTLENIPTWVTFKYERIFRACYHYGRVGHTILHCRYSAHGALNNYLDQLAFNSFGQNLPFLVDHDTHLFNHLIRTFPNIQDYRNTTIYLQPSLERTESPEFRGNHTTMIRVEMTMMMMMMMMGEE</sequence>
<dbReference type="PANTHER" id="PTHR31286:SF178">
    <property type="entry name" value="DUF4283 DOMAIN-CONTAINING PROTEIN"/>
    <property type="match status" value="1"/>
</dbReference>
<gene>
    <name evidence="2" type="ORF">LIER_28252</name>
</gene>
<comment type="caution">
    <text evidence="2">The sequence shown here is derived from an EMBL/GenBank/DDBJ whole genome shotgun (WGS) entry which is preliminary data.</text>
</comment>